<name>A0A8J4QXU2_9ROSI</name>
<gene>
    <name evidence="3" type="ORF">CMV_021058</name>
</gene>
<sequence length="169" mass="19541">MSTQKACTSLSSSSSSNPLRKYDVFLSFYGKDSRKTFTDHLYASLIRKGINTYRDNENLEQGKPIASGLMKAIEESKYAIIVLSKNYAFSKWCLNELVKILECMNLKQLKVLPIFYHVDPSDVGNQRETFGKAFLKHEEDRKVSIEQIQKWRTALKELSKIRGRHLVDR</sequence>
<keyword evidence="4" id="KW-1185">Reference proteome</keyword>
<dbReference type="FunFam" id="3.40.50.10140:FF:000007">
    <property type="entry name" value="Disease resistance protein (TIR-NBS-LRR class)"/>
    <property type="match status" value="1"/>
</dbReference>
<dbReference type="Proteomes" id="UP000737018">
    <property type="component" value="Unassembled WGS sequence"/>
</dbReference>
<dbReference type="GO" id="GO:0007165">
    <property type="term" value="P:signal transduction"/>
    <property type="evidence" value="ECO:0007669"/>
    <property type="project" value="InterPro"/>
</dbReference>
<evidence type="ECO:0000259" key="2">
    <source>
        <dbReference type="PROSITE" id="PS50104"/>
    </source>
</evidence>
<accession>A0A8J4QXU2</accession>
<dbReference type="AlphaFoldDB" id="A0A8J4QXU2"/>
<feature type="domain" description="TIR" evidence="2">
    <location>
        <begin position="20"/>
        <end position="169"/>
    </location>
</feature>
<proteinExistence type="predicted"/>
<dbReference type="PANTHER" id="PTHR32009">
    <property type="entry name" value="TMV RESISTANCE PROTEIN N-LIKE"/>
    <property type="match status" value="1"/>
</dbReference>
<organism evidence="3 4">
    <name type="scientific">Castanea mollissima</name>
    <name type="common">Chinese chestnut</name>
    <dbReference type="NCBI Taxonomy" id="60419"/>
    <lineage>
        <taxon>Eukaryota</taxon>
        <taxon>Viridiplantae</taxon>
        <taxon>Streptophyta</taxon>
        <taxon>Embryophyta</taxon>
        <taxon>Tracheophyta</taxon>
        <taxon>Spermatophyta</taxon>
        <taxon>Magnoliopsida</taxon>
        <taxon>eudicotyledons</taxon>
        <taxon>Gunneridae</taxon>
        <taxon>Pentapetalae</taxon>
        <taxon>rosids</taxon>
        <taxon>fabids</taxon>
        <taxon>Fagales</taxon>
        <taxon>Fagaceae</taxon>
        <taxon>Castanea</taxon>
    </lineage>
</organism>
<dbReference type="PROSITE" id="PS50104">
    <property type="entry name" value="TIR"/>
    <property type="match status" value="1"/>
</dbReference>
<protein>
    <recommendedName>
        <fullName evidence="2">TIR domain-containing protein</fullName>
    </recommendedName>
</protein>
<evidence type="ECO:0000313" key="3">
    <source>
        <dbReference type="EMBL" id="KAF3953507.1"/>
    </source>
</evidence>
<dbReference type="SUPFAM" id="SSF52200">
    <property type="entry name" value="Toll/Interleukin receptor TIR domain"/>
    <property type="match status" value="1"/>
</dbReference>
<dbReference type="OrthoDB" id="6160824at2759"/>
<dbReference type="InterPro" id="IPR000157">
    <property type="entry name" value="TIR_dom"/>
</dbReference>
<reference evidence="3" key="1">
    <citation type="submission" date="2020-03" db="EMBL/GenBank/DDBJ databases">
        <title>Castanea mollissima Vanexum genome sequencing.</title>
        <authorList>
            <person name="Staton M."/>
        </authorList>
    </citation>
    <scope>NUCLEOTIDE SEQUENCE</scope>
    <source>
        <tissue evidence="3">Leaf</tissue>
    </source>
</reference>
<dbReference type="Gene3D" id="3.40.50.10140">
    <property type="entry name" value="Toll/interleukin-1 receptor homology (TIR) domain"/>
    <property type="match status" value="1"/>
</dbReference>
<keyword evidence="1" id="KW-0520">NAD</keyword>
<comment type="caution">
    <text evidence="3">The sequence shown here is derived from an EMBL/GenBank/DDBJ whole genome shotgun (WGS) entry which is preliminary data.</text>
</comment>
<evidence type="ECO:0000313" key="4">
    <source>
        <dbReference type="Proteomes" id="UP000737018"/>
    </source>
</evidence>
<dbReference type="EMBL" id="JRKL02004048">
    <property type="protein sequence ID" value="KAF3953507.1"/>
    <property type="molecule type" value="Genomic_DNA"/>
</dbReference>
<evidence type="ECO:0000256" key="1">
    <source>
        <dbReference type="ARBA" id="ARBA00023027"/>
    </source>
</evidence>
<dbReference type="InterPro" id="IPR035897">
    <property type="entry name" value="Toll_tir_struct_dom_sf"/>
</dbReference>
<dbReference type="PANTHER" id="PTHR32009:SF153">
    <property type="entry name" value="TMV RESISTANCE PROTEIN N-LIKE"/>
    <property type="match status" value="1"/>
</dbReference>
<dbReference type="Pfam" id="PF01582">
    <property type="entry name" value="TIR"/>
    <property type="match status" value="1"/>
</dbReference>
<dbReference type="SMART" id="SM00255">
    <property type="entry name" value="TIR"/>
    <property type="match status" value="1"/>
</dbReference>